<keyword evidence="4" id="KW-1185">Reference proteome</keyword>
<reference evidence="3 4" key="1">
    <citation type="submission" date="2019-03" db="EMBL/GenBank/DDBJ databases">
        <title>Genomic Encyclopedia of Type Strains, Phase IV (KMG-IV): sequencing the most valuable type-strain genomes for metagenomic binning, comparative biology and taxonomic classification.</title>
        <authorList>
            <person name="Goeker M."/>
        </authorList>
    </citation>
    <scope>NUCLEOTIDE SEQUENCE [LARGE SCALE GENOMIC DNA]</scope>
    <source>
        <strain evidence="3 4">DSM 103792</strain>
    </source>
</reference>
<proteinExistence type="predicted"/>
<protein>
    <recommendedName>
        <fullName evidence="5">DUF4382 domain-containing protein</fullName>
    </recommendedName>
</protein>
<dbReference type="AlphaFoldDB" id="A0A4R6UKU2"/>
<comment type="caution">
    <text evidence="3">The sequence shown here is derived from an EMBL/GenBank/DDBJ whole genome shotgun (WGS) entry which is preliminary data.</text>
</comment>
<evidence type="ECO:0008006" key="5">
    <source>
        <dbReference type="Google" id="ProtNLM"/>
    </source>
</evidence>
<evidence type="ECO:0000256" key="1">
    <source>
        <dbReference type="SAM" id="MobiDB-lite"/>
    </source>
</evidence>
<evidence type="ECO:0000256" key="2">
    <source>
        <dbReference type="SAM" id="SignalP"/>
    </source>
</evidence>
<organism evidence="3 4">
    <name type="scientific">Permianibacter aggregans</name>
    <dbReference type="NCBI Taxonomy" id="1510150"/>
    <lineage>
        <taxon>Bacteria</taxon>
        <taxon>Pseudomonadati</taxon>
        <taxon>Pseudomonadota</taxon>
        <taxon>Gammaproteobacteria</taxon>
        <taxon>Pseudomonadales</taxon>
        <taxon>Pseudomonadaceae</taxon>
        <taxon>Permianibacter</taxon>
    </lineage>
</organism>
<dbReference type="RefSeq" id="WP_133590758.1">
    <property type="nucleotide sequence ID" value="NZ_CP037953.1"/>
</dbReference>
<gene>
    <name evidence="3" type="ORF">EV696_10912</name>
</gene>
<evidence type="ECO:0000313" key="4">
    <source>
        <dbReference type="Proteomes" id="UP000295375"/>
    </source>
</evidence>
<dbReference type="OrthoDB" id="6189102at2"/>
<feature type="region of interest" description="Disordered" evidence="1">
    <location>
        <begin position="23"/>
        <end position="54"/>
    </location>
</feature>
<feature type="chain" id="PRO_5020259557" description="DUF4382 domain-containing protein" evidence="2">
    <location>
        <begin position="31"/>
        <end position="623"/>
    </location>
</feature>
<keyword evidence="2" id="KW-0732">Signal</keyword>
<accession>A0A4R6UKU2</accession>
<dbReference type="Proteomes" id="UP000295375">
    <property type="component" value="Unassembled WGS sequence"/>
</dbReference>
<feature type="signal peptide" evidence="2">
    <location>
        <begin position="1"/>
        <end position="30"/>
    </location>
</feature>
<dbReference type="PROSITE" id="PS51257">
    <property type="entry name" value="PROKAR_LIPOPROTEIN"/>
    <property type="match status" value="1"/>
</dbReference>
<sequence>MNRLTSRWLALAASLAMLSACGGGSSSETAATPPPNSAAPPCETTDNEPNPNDDQCGVVAVSFTDADGDFLSYSVDVMALRLERADGSKVELLPTQTRVDFAQYVELSELVTSAVVPNGRYVRGEITLNYAGADVQVEKDGVAQVATVVDESGAPLSQFTLAINLDSRGIVIAPGVPAFVQIDFDLAASHEVDLDATPITAIARPVLLGSPELIDDRDFRVRGPMLEVNSNESYYRIALRPFQDRSARRGSARVYVDQDTHFLVNGESLQGSAGLQAMSALPAGTATVAFGTYVRADHKFTAAEVRVGDSVPGGDKDGLHGVVVARSGNVLTVKGASLDRDGSATFRDTITVTLDEETKVYKPRLGRDDQGLAAISVGQRIRALGEVSVDSSSETQFSADIVLLQLSSAAGSVNQQLLGELTIDLQAMSGVRASAFDFAGTGIDSANDADPENYQIATPNSFVLEHDVGAPVRARGYVSAFGSAPADFNAVSISNYEDSKAKLVVGFGEAGSTTPFVSATETGLVMDLQDDQLGNVHHLLQAGIRVDLLSLAASPMLVPPSDGRDIYAIRSDANVQMFDNYTSFLASLNSRLGNGETVNGFYAQGGYRSDANQFVMRIVVVQM</sequence>
<evidence type="ECO:0000313" key="3">
    <source>
        <dbReference type="EMBL" id="TDQ47610.1"/>
    </source>
</evidence>
<name>A0A4R6UKU2_9GAMM</name>
<dbReference type="EMBL" id="SNYM01000009">
    <property type="protein sequence ID" value="TDQ47610.1"/>
    <property type="molecule type" value="Genomic_DNA"/>
</dbReference>